<keyword evidence="3" id="KW-1185">Reference proteome</keyword>
<dbReference type="AlphaFoldDB" id="A0A8S1UWL6"/>
<sequence>MFNTLNLSQYLRSQMNNSMNPQHFTQPLTSSQLPRQDAQEMIQSVIMQHEEEMNIEKLDQNNSSNLDGMVKRESHACIPTQQNINQEFKRESPHVKISVYKQHQLANQKYYILQDDKIIGGNQAQKNEIQIIRRKKAGDNNLDFGLSGQQSNVESIPCKILTKYGFRYSSRITSEILFLLQLKYLPQGQSLHSKIAQLPSNVFKLIHQFIKVKPKFFVQDCGTSLKTLVRIQKDKPKTMHLNNKYLIGSDLYFNVVQLISIPKSTHKQNLETDNDYFFQTLVREHERDRSRIHGLTKEEQEMFQQYLKNYSQSKKKGRKQYSLLNCNRPFLKIQFDTPIVKQMAVFIAKEGQQQIFKIGRSQDCDIIVNINTVSRKQTQIKFNGNQWEICDGEGVKQSANGTWLSLQQYDNPLNSKSKQSIPIQIEDKMELKISENIFKFEMVGFGISKKRKLNNSLYKELTNIDYIFLLVLQIVSKRQQNYIIFNIMGKFPRTKKQNQGLQVHIETKLQCGLIKGQIKKPEIGKPPGLNKITMKQPKIWSTQQRDINFIEFLVNEGRHFLLHFAGAKKNLKNEQNQYKRILKQEKYNEQKSNQPLYEFLESFSEKYLGQPSRNKKKERIVVFFFRSNCLHDLKNRYTKQMTLQNENWIKILKEIKFILDETFYKELLELLKLLEDNFDIKYITEELIHQFCETDSLKDIQVIFKNLLIQIFKGRQDEHLYWDKVQNLPSDQILKIYKQRIPLYQNQIMRFVKSVKTLFDGEFSDNNYNFQYQDIENYQYDDSNYDQQIYQENSSFIKFHSEQF</sequence>
<dbReference type="Proteomes" id="UP000683925">
    <property type="component" value="Unassembled WGS sequence"/>
</dbReference>
<evidence type="ECO:0000259" key="1">
    <source>
        <dbReference type="PROSITE" id="PS50006"/>
    </source>
</evidence>
<evidence type="ECO:0000313" key="3">
    <source>
        <dbReference type="Proteomes" id="UP000683925"/>
    </source>
</evidence>
<gene>
    <name evidence="2" type="ORF">POCTA_138.1.T0520060</name>
</gene>
<dbReference type="InterPro" id="IPR000253">
    <property type="entry name" value="FHA_dom"/>
</dbReference>
<protein>
    <recommendedName>
        <fullName evidence="1">FHA domain-containing protein</fullName>
    </recommendedName>
</protein>
<dbReference type="OrthoDB" id="302751at2759"/>
<dbReference type="CDD" id="cd00060">
    <property type="entry name" value="FHA"/>
    <property type="match status" value="1"/>
</dbReference>
<feature type="domain" description="FHA" evidence="1">
    <location>
        <begin position="356"/>
        <end position="409"/>
    </location>
</feature>
<evidence type="ECO:0000313" key="2">
    <source>
        <dbReference type="EMBL" id="CAD8168573.1"/>
    </source>
</evidence>
<dbReference type="Pfam" id="PF00498">
    <property type="entry name" value="FHA"/>
    <property type="match status" value="1"/>
</dbReference>
<organism evidence="2 3">
    <name type="scientific">Paramecium octaurelia</name>
    <dbReference type="NCBI Taxonomy" id="43137"/>
    <lineage>
        <taxon>Eukaryota</taxon>
        <taxon>Sar</taxon>
        <taxon>Alveolata</taxon>
        <taxon>Ciliophora</taxon>
        <taxon>Intramacronucleata</taxon>
        <taxon>Oligohymenophorea</taxon>
        <taxon>Peniculida</taxon>
        <taxon>Parameciidae</taxon>
        <taxon>Paramecium</taxon>
    </lineage>
</organism>
<name>A0A8S1UWL6_PAROT</name>
<accession>A0A8S1UWL6</accession>
<dbReference type="PROSITE" id="PS50006">
    <property type="entry name" value="FHA_DOMAIN"/>
    <property type="match status" value="1"/>
</dbReference>
<comment type="caution">
    <text evidence="2">The sequence shown here is derived from an EMBL/GenBank/DDBJ whole genome shotgun (WGS) entry which is preliminary data.</text>
</comment>
<dbReference type="PANTHER" id="PTHR46210">
    <property type="entry name" value="FHA DOMAIN-CONTAINING PROTEIN"/>
    <property type="match status" value="1"/>
</dbReference>
<reference evidence="2" key="1">
    <citation type="submission" date="2021-01" db="EMBL/GenBank/DDBJ databases">
        <authorList>
            <consortium name="Genoscope - CEA"/>
            <person name="William W."/>
        </authorList>
    </citation>
    <scope>NUCLEOTIDE SEQUENCE</scope>
</reference>
<proteinExistence type="predicted"/>
<dbReference type="EMBL" id="CAJJDP010000052">
    <property type="protein sequence ID" value="CAD8168573.1"/>
    <property type="molecule type" value="Genomic_DNA"/>
</dbReference>
<dbReference type="PANTHER" id="PTHR46210:SF1">
    <property type="entry name" value="FHA DOMAIN-CONTAINING PROTEIN"/>
    <property type="match status" value="1"/>
</dbReference>